<comment type="subcellular location">
    <subcellularLocation>
        <location evidence="1 13">Mitochondrion inner membrane</location>
        <topology evidence="1 13">Peripheral membrane protein</topology>
        <orientation evidence="1 13">Matrix side</orientation>
    </subcellularLocation>
</comment>
<keyword evidence="6 13" id="KW-0479">Metal-binding</keyword>
<evidence type="ECO:0000256" key="9">
    <source>
        <dbReference type="ARBA" id="ARBA00023004"/>
    </source>
</evidence>
<dbReference type="PANTHER" id="PTHR14200">
    <property type="entry name" value="CYTOCHROME C OXIDASE POLYPEPTIDE"/>
    <property type="match status" value="1"/>
</dbReference>
<protein>
    <recommendedName>
        <fullName evidence="4 13">Cytochrome c oxidase subunit 5A, mitochondrial</fullName>
    </recommendedName>
    <alternativeName>
        <fullName evidence="12 13">Cytochrome c oxidase polypeptide Va</fullName>
    </alternativeName>
</protein>
<evidence type="ECO:0000256" key="8">
    <source>
        <dbReference type="ARBA" id="ARBA00022946"/>
    </source>
</evidence>
<comment type="similarity">
    <text evidence="3 13">Belongs to the cytochrome c oxidase subunit 5A family.</text>
</comment>
<keyword evidence="8 13" id="KW-0809">Transit peptide</keyword>
<keyword evidence="5 13" id="KW-0349">Heme</keyword>
<dbReference type="Proteomes" id="UP000887565">
    <property type="component" value="Unplaced"/>
</dbReference>
<evidence type="ECO:0000256" key="2">
    <source>
        <dbReference type="ARBA" id="ARBA00004673"/>
    </source>
</evidence>
<dbReference type="InterPro" id="IPR003204">
    <property type="entry name" value="Cyt_c_oxidase_su5A/6"/>
</dbReference>
<evidence type="ECO:0000256" key="12">
    <source>
        <dbReference type="ARBA" id="ARBA00031049"/>
    </source>
</evidence>
<evidence type="ECO:0000256" key="4">
    <source>
        <dbReference type="ARBA" id="ARBA00021968"/>
    </source>
</evidence>
<dbReference type="PANTHER" id="PTHR14200:SF11">
    <property type="entry name" value="CYTOCHROME C OXIDASE SUBUNIT 5A, MITOCHONDRIAL"/>
    <property type="match status" value="1"/>
</dbReference>
<organism evidence="14 15">
    <name type="scientific">Romanomermis culicivorax</name>
    <name type="common">Nematode worm</name>
    <dbReference type="NCBI Taxonomy" id="13658"/>
    <lineage>
        <taxon>Eukaryota</taxon>
        <taxon>Metazoa</taxon>
        <taxon>Ecdysozoa</taxon>
        <taxon>Nematoda</taxon>
        <taxon>Enoplea</taxon>
        <taxon>Dorylaimia</taxon>
        <taxon>Mermithida</taxon>
        <taxon>Mermithoidea</taxon>
        <taxon>Mermithidae</taxon>
        <taxon>Romanomermis</taxon>
    </lineage>
</organism>
<accession>A0A915JHL3</accession>
<evidence type="ECO:0000256" key="5">
    <source>
        <dbReference type="ARBA" id="ARBA00022617"/>
    </source>
</evidence>
<name>A0A915JHL3_ROMCU</name>
<dbReference type="GO" id="GO:0045277">
    <property type="term" value="C:respiratory chain complex IV"/>
    <property type="evidence" value="ECO:0007669"/>
    <property type="project" value="UniProtKB-UniRule"/>
</dbReference>
<evidence type="ECO:0000256" key="6">
    <source>
        <dbReference type="ARBA" id="ARBA00022723"/>
    </source>
</evidence>
<evidence type="ECO:0000313" key="14">
    <source>
        <dbReference type="Proteomes" id="UP000887565"/>
    </source>
</evidence>
<keyword evidence="7 13" id="KW-0999">Mitochondrion inner membrane</keyword>
<keyword evidence="14" id="KW-1185">Reference proteome</keyword>
<evidence type="ECO:0000256" key="3">
    <source>
        <dbReference type="ARBA" id="ARBA00007972"/>
    </source>
</evidence>
<evidence type="ECO:0000256" key="1">
    <source>
        <dbReference type="ARBA" id="ARBA00004443"/>
    </source>
</evidence>
<comment type="pathway">
    <text evidence="2 13">Energy metabolism; oxidative phosphorylation.</text>
</comment>
<dbReference type="CDD" id="cd00923">
    <property type="entry name" value="Cyt_c_Oxidase_Va"/>
    <property type="match status" value="1"/>
</dbReference>
<dbReference type="GO" id="GO:0006123">
    <property type="term" value="P:mitochondrial electron transport, cytochrome c to oxygen"/>
    <property type="evidence" value="ECO:0007669"/>
    <property type="project" value="UniProtKB-UniRule"/>
</dbReference>
<comment type="subunit">
    <text evidence="13">Component of the cytochrome c oxidase (complex IV, CIV), a multisubunit enzyme composed of a catalytic core of 3 subunits and several supernumerary subunits. The complex exists as a monomer or a dimer and forms supercomplexes (SCs) in the inner mitochondrial membrane with ubiquinol-cytochrome c oxidoreductase (cytochrome b-c1 complex, complex III, CIII).</text>
</comment>
<reference evidence="15" key="1">
    <citation type="submission" date="2022-11" db="UniProtKB">
        <authorList>
            <consortium name="WormBaseParasite"/>
        </authorList>
    </citation>
    <scope>IDENTIFICATION</scope>
</reference>
<comment type="function">
    <text evidence="13">Component of the cytochrome c oxidase, the last enzyme in the mitochondrial electron transport chain which drives oxidative phosphorylation. The respiratory chain contains 3 multisubunit complexes succinate dehydrogenase (complex II, CII), ubiquinol-cytochrome c oxidoreductase (cytochrome b-c1 complex, complex III, CIII) and cytochrome c oxidase (complex IV, CIV), that cooperate to transfer electrons derived from NADH and succinate to molecular oxygen, creating an electrochemical gradient over the inner membrane that drives transmembrane transport and the ATP synthase. Cytochrome c oxidase is the component of the respiratory chain that catalyzes the reduction of oxygen to water. Electrons originating from reduced cytochrome c in the intermembrane space (IMS) are transferred via the dinuclear copper A center (CU(A)) of subunit 2 and heme A of subunit 1 to the active site in subunit 1, a binuclear center (BNC) formed by heme A3 and copper B (CU(B)). The BNC reduces molecular oxygen to 2 water molecules using 4 electrons from cytochrome c in the IMS and 4 protons from the mitochondrial matrix.</text>
</comment>
<keyword evidence="9 13" id="KW-0408">Iron</keyword>
<evidence type="ECO:0000256" key="13">
    <source>
        <dbReference type="RuleBase" id="RU368103"/>
    </source>
</evidence>
<sequence>MLRAFSSKLVSKSGKSLLNNASVSGVRFLHDDKVETPEEFNWRFINFFDNPEIDGWFIRKGLGELQREDVIPEPAIICAAFRACRRVNDLALAIRCMESIRVKCGPKRSEIWPYLMQECKSTMDELGIPTLEELGYDKPEFHRPDPDGWWPRSYSKMYNIRELTESPLIDRKAHYY</sequence>
<dbReference type="GO" id="GO:0005743">
    <property type="term" value="C:mitochondrial inner membrane"/>
    <property type="evidence" value="ECO:0007669"/>
    <property type="project" value="UniProtKB-SubCell"/>
</dbReference>
<proteinExistence type="inferred from homology"/>
<dbReference type="Pfam" id="PF02284">
    <property type="entry name" value="COX5A"/>
    <property type="match status" value="1"/>
</dbReference>
<dbReference type="WBParaSite" id="nRc.2.0.1.t25619-RA">
    <property type="protein sequence ID" value="nRc.2.0.1.t25619-RA"/>
    <property type="gene ID" value="nRc.2.0.1.g25619"/>
</dbReference>
<evidence type="ECO:0000256" key="10">
    <source>
        <dbReference type="ARBA" id="ARBA00023128"/>
    </source>
</evidence>
<dbReference type="OMA" id="MEKWPAD"/>
<dbReference type="GO" id="GO:0046872">
    <property type="term" value="F:metal ion binding"/>
    <property type="evidence" value="ECO:0007669"/>
    <property type="project" value="UniProtKB-UniRule"/>
</dbReference>
<evidence type="ECO:0000313" key="15">
    <source>
        <dbReference type="WBParaSite" id="nRc.2.0.1.t25619-RA"/>
    </source>
</evidence>
<dbReference type="InterPro" id="IPR036545">
    <property type="entry name" value="Cyt_c_oxidase_su5A/6_sf"/>
</dbReference>
<dbReference type="Gene3D" id="1.25.40.40">
    <property type="entry name" value="Cytochrome c oxidase, subunit Va/VI"/>
    <property type="match status" value="1"/>
</dbReference>
<evidence type="ECO:0000256" key="11">
    <source>
        <dbReference type="ARBA" id="ARBA00023136"/>
    </source>
</evidence>
<dbReference type="AlphaFoldDB" id="A0A915JHL3"/>
<evidence type="ECO:0000256" key="7">
    <source>
        <dbReference type="ARBA" id="ARBA00022792"/>
    </source>
</evidence>
<keyword evidence="11 13" id="KW-0472">Membrane</keyword>
<dbReference type="SUPFAM" id="SSF48479">
    <property type="entry name" value="Cytochrome c oxidase subunit E"/>
    <property type="match status" value="1"/>
</dbReference>
<keyword evidence="10 13" id="KW-0496">Mitochondrion</keyword>